<dbReference type="PROSITE" id="PS50082">
    <property type="entry name" value="WD_REPEATS_2"/>
    <property type="match status" value="3"/>
</dbReference>
<organism evidence="7 8">
    <name type="scientific">Papaver somniferum</name>
    <name type="common">Opium poppy</name>
    <dbReference type="NCBI Taxonomy" id="3469"/>
    <lineage>
        <taxon>Eukaryota</taxon>
        <taxon>Viridiplantae</taxon>
        <taxon>Streptophyta</taxon>
        <taxon>Embryophyta</taxon>
        <taxon>Tracheophyta</taxon>
        <taxon>Spermatophyta</taxon>
        <taxon>Magnoliopsida</taxon>
        <taxon>Ranunculales</taxon>
        <taxon>Papaveraceae</taxon>
        <taxon>Papaveroideae</taxon>
        <taxon>Papaver</taxon>
    </lineage>
</organism>
<dbReference type="AlphaFoldDB" id="A0A4Y7KGL5"/>
<accession>A0A4Y7KGL5</accession>
<keyword evidence="2" id="KW-0677">Repeat</keyword>
<evidence type="ECO:0000256" key="3">
    <source>
        <dbReference type="PROSITE-ProRule" id="PRU00221"/>
    </source>
</evidence>
<protein>
    <recommendedName>
        <fullName evidence="6">C3H1-type domain-containing protein</fullName>
    </recommendedName>
</protein>
<evidence type="ECO:0000256" key="1">
    <source>
        <dbReference type="ARBA" id="ARBA00022574"/>
    </source>
</evidence>
<dbReference type="PANTHER" id="PTHR44489:SF1">
    <property type="entry name" value="ZINC FINGER CCCH DOMAIN-CONTAINING PROTEIN 63"/>
    <property type="match status" value="1"/>
</dbReference>
<name>A0A4Y7KGL5_PAPSO</name>
<dbReference type="InterPro" id="IPR020472">
    <property type="entry name" value="WD40_PAC1"/>
</dbReference>
<evidence type="ECO:0000313" key="7">
    <source>
        <dbReference type="EMBL" id="RZC72503.1"/>
    </source>
</evidence>
<dbReference type="PANTHER" id="PTHR44489">
    <property type="match status" value="1"/>
</dbReference>
<feature type="domain" description="C3H1-type" evidence="6">
    <location>
        <begin position="58"/>
        <end position="85"/>
    </location>
</feature>
<gene>
    <name evidence="7" type="ORF">C5167_047986</name>
</gene>
<dbReference type="Gramene" id="RZC72503">
    <property type="protein sequence ID" value="RZC72503"/>
    <property type="gene ID" value="C5167_047986"/>
</dbReference>
<keyword evidence="8" id="KW-1185">Reference proteome</keyword>
<dbReference type="CDD" id="cd00200">
    <property type="entry name" value="WD40"/>
    <property type="match status" value="1"/>
</dbReference>
<dbReference type="InterPro" id="IPR044715">
    <property type="entry name" value="WDR86-like"/>
</dbReference>
<evidence type="ECO:0000256" key="5">
    <source>
        <dbReference type="SAM" id="MobiDB-lite"/>
    </source>
</evidence>
<dbReference type="Gene3D" id="2.130.10.10">
    <property type="entry name" value="YVTN repeat-like/Quinoprotein amine dehydrogenase"/>
    <property type="match status" value="2"/>
</dbReference>
<feature type="repeat" description="WD" evidence="3">
    <location>
        <begin position="98"/>
        <end position="139"/>
    </location>
</feature>
<feature type="repeat" description="WD" evidence="3">
    <location>
        <begin position="221"/>
        <end position="260"/>
    </location>
</feature>
<dbReference type="EMBL" id="CM010722">
    <property type="protein sequence ID" value="RZC72503.1"/>
    <property type="molecule type" value="Genomic_DNA"/>
</dbReference>
<evidence type="ECO:0000313" key="8">
    <source>
        <dbReference type="Proteomes" id="UP000316621"/>
    </source>
</evidence>
<dbReference type="PROSITE" id="PS50294">
    <property type="entry name" value="WD_REPEATS_REGION"/>
    <property type="match status" value="1"/>
</dbReference>
<feature type="compositionally biased region" description="Polar residues" evidence="5">
    <location>
        <begin position="1"/>
        <end position="23"/>
    </location>
</feature>
<evidence type="ECO:0000256" key="4">
    <source>
        <dbReference type="PROSITE-ProRule" id="PRU00723"/>
    </source>
</evidence>
<proteinExistence type="predicted"/>
<reference evidence="7 8" key="1">
    <citation type="journal article" date="2018" name="Science">
        <title>The opium poppy genome and morphinan production.</title>
        <authorList>
            <person name="Guo L."/>
            <person name="Winzer T."/>
            <person name="Yang X."/>
            <person name="Li Y."/>
            <person name="Ning Z."/>
            <person name="He Z."/>
            <person name="Teodor R."/>
            <person name="Lu Y."/>
            <person name="Bowser T.A."/>
            <person name="Graham I.A."/>
            <person name="Ye K."/>
        </authorList>
    </citation>
    <scope>NUCLEOTIDE SEQUENCE [LARGE SCALE GENOMIC DNA]</scope>
    <source>
        <strain evidence="8">cv. HN1</strain>
        <tissue evidence="7">Leaves</tissue>
    </source>
</reference>
<keyword evidence="4" id="KW-0479">Metal-binding</keyword>
<keyword evidence="4" id="KW-0863">Zinc-finger</keyword>
<evidence type="ECO:0000259" key="6">
    <source>
        <dbReference type="PROSITE" id="PS50103"/>
    </source>
</evidence>
<feature type="region of interest" description="Disordered" evidence="5">
    <location>
        <begin position="1"/>
        <end position="56"/>
    </location>
</feature>
<keyword evidence="1 3" id="KW-0853">WD repeat</keyword>
<dbReference type="Proteomes" id="UP000316621">
    <property type="component" value="Chromosome 8"/>
</dbReference>
<dbReference type="InterPro" id="IPR036322">
    <property type="entry name" value="WD40_repeat_dom_sf"/>
</dbReference>
<dbReference type="InterPro" id="IPR015943">
    <property type="entry name" value="WD40/YVTN_repeat-like_dom_sf"/>
</dbReference>
<dbReference type="OMA" id="ERAMIFA"/>
<dbReference type="STRING" id="3469.A0A4Y7KGL5"/>
<evidence type="ECO:0000256" key="2">
    <source>
        <dbReference type="ARBA" id="ARBA00022737"/>
    </source>
</evidence>
<keyword evidence="4" id="KW-0862">Zinc</keyword>
<dbReference type="PRINTS" id="PR00320">
    <property type="entry name" value="GPROTEINBRPT"/>
</dbReference>
<dbReference type="SMART" id="SM00320">
    <property type="entry name" value="WD40"/>
    <property type="match status" value="6"/>
</dbReference>
<dbReference type="PROSITE" id="PS50103">
    <property type="entry name" value="ZF_C3H1"/>
    <property type="match status" value="1"/>
</dbReference>
<dbReference type="SUPFAM" id="SSF50978">
    <property type="entry name" value="WD40 repeat-like"/>
    <property type="match status" value="1"/>
</dbReference>
<feature type="repeat" description="WD" evidence="3">
    <location>
        <begin position="261"/>
        <end position="300"/>
    </location>
</feature>
<sequence length="391" mass="42788">MGSKRSNVIQQPSHQGNFSVSDSVSRRKPNTYIRADSTEPSKWGRDHGGPKGPGLVKDPQKTICKYWMAEKCSFRERCKFLHKWFVSDDFTMLAQLAGHEEKKAITGIAFPKGSDKLYSGNKDGTLRVWDCQTGQSAAVISVGSEVGCVISEGPWVFVGINNCVKAWNIQTQRELSLSGPSGLVYALAVEKEMLFGGTQDGSILIWKFVAATNGFEPAAVLKGHSASVLTLVVGNNILYSGSMDNTIRLWSLETLQCIYTLTDHTSAVTSVLCWDQLLLSCSLDKTIKVWAITESGKLEVTYTKQEEQGLLALSGMPDAQGKPVLMCSCNDNTVRLYDLPSFKERGKICAKGEIRAIHTALGLFFTGDGNGDLKVWKWTEQSPAAAATIQQ</sequence>
<dbReference type="GO" id="GO:0008270">
    <property type="term" value="F:zinc ion binding"/>
    <property type="evidence" value="ECO:0007669"/>
    <property type="project" value="UniProtKB-KW"/>
</dbReference>
<dbReference type="InterPro" id="IPR001680">
    <property type="entry name" value="WD40_rpt"/>
</dbReference>
<feature type="zinc finger region" description="C3H1-type" evidence="4">
    <location>
        <begin position="58"/>
        <end position="85"/>
    </location>
</feature>
<dbReference type="Pfam" id="PF00400">
    <property type="entry name" value="WD40"/>
    <property type="match status" value="3"/>
</dbReference>
<feature type="compositionally biased region" description="Basic and acidic residues" evidence="5">
    <location>
        <begin position="36"/>
        <end position="49"/>
    </location>
</feature>
<dbReference type="InterPro" id="IPR000571">
    <property type="entry name" value="Znf_CCCH"/>
</dbReference>